<protein>
    <recommendedName>
        <fullName evidence="4">HTH-type transcriptional regulator</fullName>
    </recommendedName>
</protein>
<dbReference type="InterPro" id="IPR052362">
    <property type="entry name" value="HTH-GbsR_regulator"/>
</dbReference>
<keyword evidence="3 4" id="KW-0804">Transcription</keyword>
<evidence type="ECO:0000256" key="2">
    <source>
        <dbReference type="ARBA" id="ARBA00023125"/>
    </source>
</evidence>
<dbReference type="InterPro" id="IPR036388">
    <property type="entry name" value="WH-like_DNA-bd_sf"/>
</dbReference>
<dbReference type="GO" id="GO:0003677">
    <property type="term" value="F:DNA binding"/>
    <property type="evidence" value="ECO:0007669"/>
    <property type="project" value="UniProtKB-UniRule"/>
</dbReference>
<organism evidence="6 7">
    <name type="scientific">Eikenella corrodens</name>
    <dbReference type="NCBI Taxonomy" id="539"/>
    <lineage>
        <taxon>Bacteria</taxon>
        <taxon>Pseudomonadati</taxon>
        <taxon>Pseudomonadota</taxon>
        <taxon>Betaproteobacteria</taxon>
        <taxon>Neisseriales</taxon>
        <taxon>Neisseriaceae</taxon>
        <taxon>Eikenella</taxon>
    </lineage>
</organism>
<keyword evidence="1 4" id="KW-0805">Transcription regulation</keyword>
<dbReference type="InterPro" id="IPR036390">
    <property type="entry name" value="WH_DNA-bd_sf"/>
</dbReference>
<dbReference type="InterPro" id="IPR026282">
    <property type="entry name" value="MJ1563"/>
</dbReference>
<evidence type="ECO:0000256" key="3">
    <source>
        <dbReference type="ARBA" id="ARBA00023163"/>
    </source>
</evidence>
<dbReference type="PIRSF" id="PIRSF006707">
    <property type="entry name" value="MJ1563"/>
    <property type="match status" value="1"/>
</dbReference>
<sequence length="211" mass="24471">MIGYLKFLWLKHGHKRLPEKYFIISVLTEIKDANKLCRTMKLNPTTEKFILHWGEMGSKWGVNRSVAQIHALLYIIGRPMNAEEICETLGMARSNVSNSIKELQGLLLVHTVHIMGDRRDHFTTSDDVWTLFRTIAEVRMQREIEPTRQFLQTLIDSPEFAQENEAVQQKIQQTHDFISTLTIWANEMLKLSTGTMVKILKLGAGIQKFFR</sequence>
<reference evidence="6 7" key="1">
    <citation type="submission" date="2017-06" db="EMBL/GenBank/DDBJ databases">
        <authorList>
            <consortium name="Pathogen Informatics"/>
        </authorList>
    </citation>
    <scope>NUCLEOTIDE SEQUENCE [LARGE SCALE GENOMIC DNA]</scope>
    <source>
        <strain evidence="6 7">NCTC10596</strain>
    </source>
</reference>
<name>A0A8B4GIK5_EIKCO</name>
<keyword evidence="2 4" id="KW-0238">DNA-binding</keyword>
<dbReference type="Pfam" id="PF12802">
    <property type="entry name" value="MarR_2"/>
    <property type="match status" value="1"/>
</dbReference>
<evidence type="ECO:0000313" key="7">
    <source>
        <dbReference type="Proteomes" id="UP000215465"/>
    </source>
</evidence>
<dbReference type="PANTHER" id="PTHR38465">
    <property type="entry name" value="HTH-TYPE TRANSCRIPTIONAL REGULATOR MJ1563-RELATED"/>
    <property type="match status" value="1"/>
</dbReference>
<dbReference type="EMBL" id="LT906482">
    <property type="protein sequence ID" value="SNW10650.1"/>
    <property type="molecule type" value="Genomic_DNA"/>
</dbReference>
<gene>
    <name evidence="6" type="ORF">SAMEA4412678_02054</name>
</gene>
<dbReference type="Gene3D" id="1.10.10.10">
    <property type="entry name" value="Winged helix-like DNA-binding domain superfamily/Winged helix DNA-binding domain"/>
    <property type="match status" value="1"/>
</dbReference>
<dbReference type="KEGG" id="ecor:SAMEA4412678_2054"/>
<dbReference type="SUPFAM" id="SSF46785">
    <property type="entry name" value="Winged helix' DNA-binding domain"/>
    <property type="match status" value="1"/>
</dbReference>
<feature type="domain" description="HTH marR-type" evidence="5">
    <location>
        <begin position="61"/>
        <end position="119"/>
    </location>
</feature>
<dbReference type="PANTHER" id="PTHR38465:SF1">
    <property type="entry name" value="HTH-TYPE TRANSCRIPTIONAL REGULATOR MJ1563-RELATED"/>
    <property type="match status" value="1"/>
</dbReference>
<dbReference type="GO" id="GO:0003700">
    <property type="term" value="F:DNA-binding transcription factor activity"/>
    <property type="evidence" value="ECO:0007669"/>
    <property type="project" value="InterPro"/>
</dbReference>
<dbReference type="Proteomes" id="UP000215465">
    <property type="component" value="Chromosome 1"/>
</dbReference>
<dbReference type="InterPro" id="IPR000835">
    <property type="entry name" value="HTH_MarR-typ"/>
</dbReference>
<evidence type="ECO:0000256" key="4">
    <source>
        <dbReference type="PIRNR" id="PIRNR006707"/>
    </source>
</evidence>
<evidence type="ECO:0000313" key="6">
    <source>
        <dbReference type="EMBL" id="SNW10650.1"/>
    </source>
</evidence>
<evidence type="ECO:0000259" key="5">
    <source>
        <dbReference type="Pfam" id="PF12802"/>
    </source>
</evidence>
<dbReference type="AlphaFoldDB" id="A0A8B4GIK5"/>
<evidence type="ECO:0000256" key="1">
    <source>
        <dbReference type="ARBA" id="ARBA00023015"/>
    </source>
</evidence>
<comment type="similarity">
    <text evidence="4">Belongs to the GbsR family.</text>
</comment>
<proteinExistence type="inferred from homology"/>
<accession>A0A8B4GIK5</accession>